<dbReference type="EMBL" id="CM042017">
    <property type="protein sequence ID" value="KAI3691255.1"/>
    <property type="molecule type" value="Genomic_DNA"/>
</dbReference>
<dbReference type="Proteomes" id="UP001055811">
    <property type="component" value="Linkage Group LG09"/>
</dbReference>
<proteinExistence type="predicted"/>
<protein>
    <submittedName>
        <fullName evidence="1">Uncharacterized protein</fullName>
    </submittedName>
</protein>
<keyword evidence="2" id="KW-1185">Reference proteome</keyword>
<organism evidence="1 2">
    <name type="scientific">Cichorium intybus</name>
    <name type="common">Chicory</name>
    <dbReference type="NCBI Taxonomy" id="13427"/>
    <lineage>
        <taxon>Eukaryota</taxon>
        <taxon>Viridiplantae</taxon>
        <taxon>Streptophyta</taxon>
        <taxon>Embryophyta</taxon>
        <taxon>Tracheophyta</taxon>
        <taxon>Spermatophyta</taxon>
        <taxon>Magnoliopsida</taxon>
        <taxon>eudicotyledons</taxon>
        <taxon>Gunneridae</taxon>
        <taxon>Pentapetalae</taxon>
        <taxon>asterids</taxon>
        <taxon>campanulids</taxon>
        <taxon>Asterales</taxon>
        <taxon>Asteraceae</taxon>
        <taxon>Cichorioideae</taxon>
        <taxon>Cichorieae</taxon>
        <taxon>Cichoriinae</taxon>
        <taxon>Cichorium</taxon>
    </lineage>
</organism>
<comment type="caution">
    <text evidence="1">The sequence shown here is derived from an EMBL/GenBank/DDBJ whole genome shotgun (WGS) entry which is preliminary data.</text>
</comment>
<evidence type="ECO:0000313" key="1">
    <source>
        <dbReference type="EMBL" id="KAI3691255.1"/>
    </source>
</evidence>
<gene>
    <name evidence="1" type="ORF">L2E82_49519</name>
</gene>
<name>A0ACB8Z4W5_CICIN</name>
<evidence type="ECO:0000313" key="2">
    <source>
        <dbReference type="Proteomes" id="UP001055811"/>
    </source>
</evidence>
<accession>A0ACB8Z4W5</accession>
<sequence>MSRLNLVYKWQSYTGDMDMLGLREQFVLECAKIPRIKSKLRVFAFTITFSTQVNYLTGNLNKIKDATKEIRESTKLVEIMQIILMMGNILNAGTGGGSARGFKLDCLEKLDDTYATGKDITLLQFLCKVIAEQKPELLDFDKDLAHLQVAYKHKGQIRSVRQVKYAIVGGFEEVQQEFNASANDGDVSARFRKGLKSFLDSAGAQLQHLTSFFDEVDQYADSLALYFTEDPNRYPWEQGLLYFSMSRS</sequence>
<reference evidence="1 2" key="2">
    <citation type="journal article" date="2022" name="Mol. Ecol. Resour.">
        <title>The genomes of chicory, endive, great burdock and yacon provide insights into Asteraceae paleo-polyploidization history and plant inulin production.</title>
        <authorList>
            <person name="Fan W."/>
            <person name="Wang S."/>
            <person name="Wang H."/>
            <person name="Wang A."/>
            <person name="Jiang F."/>
            <person name="Liu H."/>
            <person name="Zhao H."/>
            <person name="Xu D."/>
            <person name="Zhang Y."/>
        </authorList>
    </citation>
    <scope>NUCLEOTIDE SEQUENCE [LARGE SCALE GENOMIC DNA]</scope>
    <source>
        <strain evidence="2">cv. Punajuju</strain>
        <tissue evidence="1">Leaves</tissue>
    </source>
</reference>
<reference evidence="2" key="1">
    <citation type="journal article" date="2022" name="Mol. Ecol. Resour.">
        <title>The genomes of chicory, endive, great burdock and yacon provide insights into Asteraceae palaeo-polyploidization history and plant inulin production.</title>
        <authorList>
            <person name="Fan W."/>
            <person name="Wang S."/>
            <person name="Wang H."/>
            <person name="Wang A."/>
            <person name="Jiang F."/>
            <person name="Liu H."/>
            <person name="Zhao H."/>
            <person name="Xu D."/>
            <person name="Zhang Y."/>
        </authorList>
    </citation>
    <scope>NUCLEOTIDE SEQUENCE [LARGE SCALE GENOMIC DNA]</scope>
    <source>
        <strain evidence="2">cv. Punajuju</strain>
    </source>
</reference>